<dbReference type="AlphaFoldDB" id="A0A418VHH6"/>
<evidence type="ECO:0000313" key="2">
    <source>
        <dbReference type="Proteomes" id="UP000286287"/>
    </source>
</evidence>
<name>A0A418VHH6_9DEIO</name>
<accession>A0A418VHH6</accession>
<comment type="caution">
    <text evidence="1">The sequence shown here is derived from an EMBL/GenBank/DDBJ whole genome shotgun (WGS) entry which is preliminary data.</text>
</comment>
<sequence>MTGGFDFTTEEVQQWEIDAIWQAIDESTLRFSLHAASELSLDALTTEDVLDAISLYDEVSKDLPDNDLGRAAGINFDRHLETVTIRAKVGWNRNGYYIVITVMSN</sequence>
<protein>
    <recommendedName>
        <fullName evidence="3">DUF4258 domain-containing protein</fullName>
    </recommendedName>
</protein>
<dbReference type="RefSeq" id="WP_119760036.1">
    <property type="nucleotide sequence ID" value="NZ_QYUJ01000004.1"/>
</dbReference>
<evidence type="ECO:0000313" key="1">
    <source>
        <dbReference type="EMBL" id="RJF75586.1"/>
    </source>
</evidence>
<dbReference type="OrthoDB" id="71511at2"/>
<keyword evidence="2" id="KW-1185">Reference proteome</keyword>
<evidence type="ECO:0008006" key="3">
    <source>
        <dbReference type="Google" id="ProtNLM"/>
    </source>
</evidence>
<proteinExistence type="predicted"/>
<reference evidence="1 2" key="1">
    <citation type="submission" date="2018-09" db="EMBL/GenBank/DDBJ databases">
        <authorList>
            <person name="Zhu H."/>
        </authorList>
    </citation>
    <scope>NUCLEOTIDE SEQUENCE [LARGE SCALE GENOMIC DNA]</scope>
    <source>
        <strain evidence="1 2">K2S05-167</strain>
    </source>
</reference>
<organism evidence="1 2">
    <name type="scientific">Deinococcus cavernae</name>
    <dbReference type="NCBI Taxonomy" id="2320857"/>
    <lineage>
        <taxon>Bacteria</taxon>
        <taxon>Thermotogati</taxon>
        <taxon>Deinococcota</taxon>
        <taxon>Deinococci</taxon>
        <taxon>Deinococcales</taxon>
        <taxon>Deinococcaceae</taxon>
        <taxon>Deinococcus</taxon>
    </lineage>
</organism>
<dbReference type="Proteomes" id="UP000286287">
    <property type="component" value="Unassembled WGS sequence"/>
</dbReference>
<gene>
    <name evidence="1" type="ORF">D3875_00625</name>
</gene>
<dbReference type="EMBL" id="QYUJ01000004">
    <property type="protein sequence ID" value="RJF75586.1"/>
    <property type="molecule type" value="Genomic_DNA"/>
</dbReference>